<dbReference type="Pfam" id="PF02458">
    <property type="entry name" value="Transferase"/>
    <property type="match status" value="2"/>
</dbReference>
<sequence length="393" mass="43612">MDSCQRGVEVVVKTTEVVAPFSPLTVQRLPMLNLDLLVPLCDNGILFLYDKHQSMMISLVKKGLSQGGPEILCNNRGVDFVQAIADVNLQHLDLYKLDVAVYPKFFPVKTRGVLSVQVTEMRCGGLVIGCTFDHRVADGHSVSNFIAAWANMTRSNHCGDNKMASSLPSPEYLSSFLLPRKPIRPDLAMHNKYVLFEAASSDSPQAPPLVHLQSRIYKISACQIELLQSLAGPGRTKFESFSAFDASAGELKSMPLSETADKVRKCVESASNDFRGLVDSVESHRPCRAMYEIFSFHPSETEDVAVVISSGQRFPISKLNFGWGCPSFVSFLSPWSSTTGLVMPMRSAGNNGDWIVSMHLFEKHLDFLEKEAPHIFKPFNFSPLKKFREASKL</sequence>
<dbReference type="EMBL" id="CP093345">
    <property type="protein sequence ID" value="WOG90824.1"/>
    <property type="molecule type" value="Genomic_DNA"/>
</dbReference>
<dbReference type="AlphaFoldDB" id="A0A165ZKL9"/>
<dbReference type="InterPro" id="IPR050317">
    <property type="entry name" value="Plant_Fungal_Acyltransferase"/>
</dbReference>
<dbReference type="PANTHER" id="PTHR31642">
    <property type="entry name" value="TRICHOTHECENE 3-O-ACETYLTRANSFERASE"/>
    <property type="match status" value="1"/>
</dbReference>
<proteinExistence type="inferred from homology"/>
<organism evidence="2 3">
    <name type="scientific">Daucus carota subsp. sativus</name>
    <name type="common">Carrot</name>
    <dbReference type="NCBI Taxonomy" id="79200"/>
    <lineage>
        <taxon>Eukaryota</taxon>
        <taxon>Viridiplantae</taxon>
        <taxon>Streptophyta</taxon>
        <taxon>Embryophyta</taxon>
        <taxon>Tracheophyta</taxon>
        <taxon>Spermatophyta</taxon>
        <taxon>Magnoliopsida</taxon>
        <taxon>eudicotyledons</taxon>
        <taxon>Gunneridae</taxon>
        <taxon>Pentapetalae</taxon>
        <taxon>asterids</taxon>
        <taxon>campanulids</taxon>
        <taxon>Apiales</taxon>
        <taxon>Apiaceae</taxon>
        <taxon>Apioideae</taxon>
        <taxon>Scandiceae</taxon>
        <taxon>Daucinae</taxon>
        <taxon>Daucus</taxon>
        <taxon>Daucus sect. Daucus</taxon>
    </lineage>
</organism>
<evidence type="ECO:0000313" key="3">
    <source>
        <dbReference type="Proteomes" id="UP000077755"/>
    </source>
</evidence>
<dbReference type="GO" id="GO:0016747">
    <property type="term" value="F:acyltransferase activity, transferring groups other than amino-acyl groups"/>
    <property type="evidence" value="ECO:0007669"/>
    <property type="project" value="TreeGrafter"/>
</dbReference>
<dbReference type="PANTHER" id="PTHR31642:SF266">
    <property type="entry name" value="HXXXD-TYPE ACYL-TRANSFERASE FAMILY PROTEIN"/>
    <property type="match status" value="1"/>
</dbReference>
<dbReference type="Gramene" id="KZN00150">
    <property type="protein sequence ID" value="KZN00150"/>
    <property type="gene ID" value="DCAR_008904"/>
</dbReference>
<protein>
    <submittedName>
        <fullName evidence="2">Uncharacterized protein</fullName>
    </submittedName>
</protein>
<comment type="similarity">
    <text evidence="1">Belongs to the plant acyltransferase family.</text>
</comment>
<dbReference type="Proteomes" id="UP000077755">
    <property type="component" value="Chromosome 3"/>
</dbReference>
<reference evidence="2" key="2">
    <citation type="submission" date="2022-03" db="EMBL/GenBank/DDBJ databases">
        <title>Draft title - Genomic analysis of global carrot germplasm unveils the trajectory of domestication and the origin of high carotenoid orange carrot.</title>
        <authorList>
            <person name="Iorizzo M."/>
            <person name="Ellison S."/>
            <person name="Senalik D."/>
            <person name="Macko-Podgorni A."/>
            <person name="Grzebelus D."/>
            <person name="Bostan H."/>
            <person name="Rolling W."/>
            <person name="Curaba J."/>
            <person name="Simon P."/>
        </authorList>
    </citation>
    <scope>NUCLEOTIDE SEQUENCE</scope>
    <source>
        <tissue evidence="2">Leaf</tissue>
    </source>
</reference>
<dbReference type="InterPro" id="IPR023213">
    <property type="entry name" value="CAT-like_dom_sf"/>
</dbReference>
<accession>A0A165ZKL9</accession>
<name>A0A165ZKL9_DAUCS</name>
<evidence type="ECO:0000256" key="1">
    <source>
        <dbReference type="ARBA" id="ARBA00009861"/>
    </source>
</evidence>
<reference evidence="2" key="1">
    <citation type="journal article" date="2016" name="Nat. Genet.">
        <title>A high-quality carrot genome assembly provides new insights into carotenoid accumulation and asterid genome evolution.</title>
        <authorList>
            <person name="Iorizzo M."/>
            <person name="Ellison S."/>
            <person name="Senalik D."/>
            <person name="Zeng P."/>
            <person name="Satapoomin P."/>
            <person name="Huang J."/>
            <person name="Bowman M."/>
            <person name="Iovene M."/>
            <person name="Sanseverino W."/>
            <person name="Cavagnaro P."/>
            <person name="Yildiz M."/>
            <person name="Macko-Podgorni A."/>
            <person name="Moranska E."/>
            <person name="Grzebelus E."/>
            <person name="Grzebelus D."/>
            <person name="Ashrafi H."/>
            <person name="Zheng Z."/>
            <person name="Cheng S."/>
            <person name="Spooner D."/>
            <person name="Van Deynze A."/>
            <person name="Simon P."/>
        </authorList>
    </citation>
    <scope>NUCLEOTIDE SEQUENCE</scope>
    <source>
        <tissue evidence="2">Leaf</tissue>
    </source>
</reference>
<keyword evidence="3" id="KW-1185">Reference proteome</keyword>
<dbReference type="OMA" id="VESHRPC"/>
<dbReference type="Gene3D" id="3.30.559.10">
    <property type="entry name" value="Chloramphenicol acetyltransferase-like domain"/>
    <property type="match status" value="2"/>
</dbReference>
<gene>
    <name evidence="2" type="ORF">DCAR_0310070</name>
</gene>
<evidence type="ECO:0000313" key="2">
    <source>
        <dbReference type="EMBL" id="WOG90824.1"/>
    </source>
</evidence>